<protein>
    <recommendedName>
        <fullName evidence="2">Cytochrome C Planctomycete-type domain-containing protein</fullName>
    </recommendedName>
</protein>
<comment type="caution">
    <text evidence="3">The sequence shown here is derived from an EMBL/GenBank/DDBJ whole genome shotgun (WGS) entry which is preliminary data.</text>
</comment>
<evidence type="ECO:0000313" key="3">
    <source>
        <dbReference type="EMBL" id="MDT7832620.1"/>
    </source>
</evidence>
<feature type="domain" description="Cytochrome C Planctomycete-type" evidence="2">
    <location>
        <begin position="50"/>
        <end position="95"/>
    </location>
</feature>
<name>A0ABU3LG37_9FLAO</name>
<reference evidence="3 4" key="1">
    <citation type="submission" date="2023-09" db="EMBL/GenBank/DDBJ databases">
        <title>Novel taxa isolated from Blanes Bay.</title>
        <authorList>
            <person name="Rey-Velasco X."/>
            <person name="Lucena T."/>
        </authorList>
    </citation>
    <scope>NUCLEOTIDE SEQUENCE [LARGE SCALE GENOMIC DNA]</scope>
    <source>
        <strain evidence="3 4">S356</strain>
    </source>
</reference>
<dbReference type="EMBL" id="JAVTTO010000003">
    <property type="protein sequence ID" value="MDT7832620.1"/>
    <property type="molecule type" value="Genomic_DNA"/>
</dbReference>
<feature type="signal peptide" evidence="1">
    <location>
        <begin position="1"/>
        <end position="21"/>
    </location>
</feature>
<dbReference type="Pfam" id="PF07635">
    <property type="entry name" value="PSCyt1"/>
    <property type="match status" value="1"/>
</dbReference>
<organism evidence="3 4">
    <name type="scientific">Asprobacillus argus</name>
    <dbReference type="NCBI Taxonomy" id="3076534"/>
    <lineage>
        <taxon>Bacteria</taxon>
        <taxon>Pseudomonadati</taxon>
        <taxon>Bacteroidota</taxon>
        <taxon>Flavobacteriia</taxon>
        <taxon>Flavobacteriales</taxon>
        <taxon>Flavobacteriaceae</taxon>
        <taxon>Asprobacillus</taxon>
    </lineage>
</organism>
<accession>A0ABU3LG37</accession>
<gene>
    <name evidence="3" type="ORF">RQM59_09525</name>
</gene>
<dbReference type="InterPro" id="IPR011429">
    <property type="entry name" value="Cyt_c_Planctomycete-type"/>
</dbReference>
<evidence type="ECO:0000313" key="4">
    <source>
        <dbReference type="Proteomes" id="UP001257277"/>
    </source>
</evidence>
<proteinExistence type="predicted"/>
<dbReference type="Proteomes" id="UP001257277">
    <property type="component" value="Unassembled WGS sequence"/>
</dbReference>
<evidence type="ECO:0000259" key="2">
    <source>
        <dbReference type="Pfam" id="PF07635"/>
    </source>
</evidence>
<feature type="chain" id="PRO_5045529032" description="Cytochrome C Planctomycete-type domain-containing protein" evidence="1">
    <location>
        <begin position="22"/>
        <end position="116"/>
    </location>
</feature>
<keyword evidence="4" id="KW-1185">Reference proteome</keyword>
<dbReference type="RefSeq" id="WP_349241878.1">
    <property type="nucleotide sequence ID" value="NZ_JAVTTO010000003.1"/>
</dbReference>
<evidence type="ECO:0000256" key="1">
    <source>
        <dbReference type="SAM" id="SignalP"/>
    </source>
</evidence>
<keyword evidence="1" id="KW-0732">Signal</keyword>
<dbReference type="PROSITE" id="PS51257">
    <property type="entry name" value="PROKAR_LIPOPROTEIN"/>
    <property type="match status" value="1"/>
</dbReference>
<sequence>MKKHLYALLVIGLIMSSCTTAEIPLEEDPDPILTTITYTADVKPVIDNNCVTCHGAVNPNAGLSLTTYLQVKNAAENGNLIARMNNALNPMPPAGILPAQTRAIIDKWRDDGFLEN</sequence>